<dbReference type="Pfam" id="PF04471">
    <property type="entry name" value="Mrr_cat"/>
    <property type="match status" value="1"/>
</dbReference>
<reference evidence="3" key="1">
    <citation type="submission" date="2024-06" db="EMBL/GenBank/DDBJ databases">
        <title>Complete Genome Sequence of mouse commensal type strain Neisseria musculi.</title>
        <authorList>
            <person name="Thapa E."/>
            <person name="Aluvathingal J."/>
            <person name="Nadendla S."/>
            <person name="Mehta A."/>
            <person name="Tettelin H."/>
            <person name="Weyand N.J."/>
        </authorList>
    </citation>
    <scope>NUCLEOTIDE SEQUENCE</scope>
    <source>
        <strain evidence="3">NW831</strain>
    </source>
</reference>
<name>A0A7H1MDG0_9NEIS</name>
<evidence type="ECO:0000313" key="3">
    <source>
        <dbReference type="EMBL" id="QNT59675.1"/>
    </source>
</evidence>
<dbReference type="InterPro" id="IPR011856">
    <property type="entry name" value="tRNA_endonuc-like_dom_sf"/>
</dbReference>
<dbReference type="AlphaFoldDB" id="A0A7H1MDG0"/>
<dbReference type="Gene3D" id="3.40.1350.10">
    <property type="match status" value="1"/>
</dbReference>
<dbReference type="InterPro" id="IPR011335">
    <property type="entry name" value="Restrct_endonuc-II-like"/>
</dbReference>
<dbReference type="Pfam" id="PF14338">
    <property type="entry name" value="Mrr_N"/>
    <property type="match status" value="1"/>
</dbReference>
<dbReference type="RefSeq" id="WP_187000920.1">
    <property type="nucleotide sequence ID" value="NZ_CP060414.2"/>
</dbReference>
<dbReference type="SUPFAM" id="SSF52980">
    <property type="entry name" value="Restriction endonuclease-like"/>
    <property type="match status" value="1"/>
</dbReference>
<gene>
    <name evidence="3" type="ORF">H7A79_0398</name>
</gene>
<dbReference type="InterPro" id="IPR025745">
    <property type="entry name" value="Mrr-like_N_dom"/>
</dbReference>
<accession>A0A7H1MDG0</accession>
<evidence type="ECO:0000313" key="4">
    <source>
        <dbReference type="Proteomes" id="UP000516412"/>
    </source>
</evidence>
<dbReference type="GO" id="GO:0009307">
    <property type="term" value="P:DNA restriction-modification system"/>
    <property type="evidence" value="ECO:0007669"/>
    <property type="project" value="InterPro"/>
</dbReference>
<dbReference type="GO" id="GO:0015666">
    <property type="term" value="F:restriction endodeoxyribonuclease activity"/>
    <property type="evidence" value="ECO:0007669"/>
    <property type="project" value="TreeGrafter"/>
</dbReference>
<keyword evidence="4" id="KW-1185">Reference proteome</keyword>
<evidence type="ECO:0000259" key="2">
    <source>
        <dbReference type="Pfam" id="PF14338"/>
    </source>
</evidence>
<evidence type="ECO:0000259" key="1">
    <source>
        <dbReference type="Pfam" id="PF04471"/>
    </source>
</evidence>
<dbReference type="PANTHER" id="PTHR30015">
    <property type="entry name" value="MRR RESTRICTION SYSTEM PROTEIN"/>
    <property type="match status" value="1"/>
</dbReference>
<sequence length="308" mass="34400">MSDEFRPLLLKLMADHKARHKTSIVEEVCGLAGLSMEERLEKIPSGISRAANRIGWARSSYVKSGILERVGRAVYRMTPLGSEMAEKWKNFNKIKESDLVGLPMWDSYLANLYERKNHHIDGISSSPALETFAGNHENPEDKIRSAIREIEDETAVELLNRSRSNSPAFFEKAVLNLLLAMGYGGKENLYAHVGKSHDGGIDGVVKQDPLGIQNIYIQAKRYADGNSIGSKEIQSFAGALQGNGVERGVFIATSSFTKQAREYAQKLLGRVILIDGQYLATLMIRYKVGIQTKQAFEIIELDEDFFIE</sequence>
<protein>
    <submittedName>
        <fullName evidence="3">Restriction endonuclease family protein</fullName>
    </submittedName>
</protein>
<dbReference type="PANTHER" id="PTHR30015:SF7">
    <property type="entry name" value="TYPE IV METHYL-DIRECTED RESTRICTION ENZYME ECOKMRR"/>
    <property type="match status" value="1"/>
</dbReference>
<organism evidence="3 4">
    <name type="scientific">Neisseria musculi</name>
    <dbReference type="NCBI Taxonomy" id="1815583"/>
    <lineage>
        <taxon>Bacteria</taxon>
        <taxon>Pseudomonadati</taxon>
        <taxon>Pseudomonadota</taxon>
        <taxon>Betaproteobacteria</taxon>
        <taxon>Neisseriales</taxon>
        <taxon>Neisseriaceae</taxon>
        <taxon>Neisseria</taxon>
    </lineage>
</organism>
<dbReference type="REBASE" id="840163">
    <property type="entry name" value="Nmu831MrrP"/>
</dbReference>
<keyword evidence="3" id="KW-0540">Nuclease</keyword>
<keyword evidence="3" id="KW-0378">Hydrolase</keyword>
<dbReference type="KEGG" id="nmus:H7A79_0398"/>
<dbReference type="InterPro" id="IPR007560">
    <property type="entry name" value="Restrct_endonuc_IV_Mrr"/>
</dbReference>
<dbReference type="EMBL" id="CP060414">
    <property type="protein sequence ID" value="QNT59675.1"/>
    <property type="molecule type" value="Genomic_DNA"/>
</dbReference>
<dbReference type="GO" id="GO:0003677">
    <property type="term" value="F:DNA binding"/>
    <property type="evidence" value="ECO:0007669"/>
    <property type="project" value="InterPro"/>
</dbReference>
<dbReference type="Proteomes" id="UP000516412">
    <property type="component" value="Chromosome"/>
</dbReference>
<dbReference type="InterPro" id="IPR052906">
    <property type="entry name" value="Type_IV_Methyl-Rstrct_Enzyme"/>
</dbReference>
<keyword evidence="3" id="KW-0255">Endonuclease</keyword>
<proteinExistence type="predicted"/>
<feature type="domain" description="Restriction endonuclease type IV Mrr" evidence="1">
    <location>
        <begin position="164"/>
        <end position="283"/>
    </location>
</feature>
<feature type="domain" description="Restriction system protein Mrr-like N-terminal" evidence="2">
    <location>
        <begin position="4"/>
        <end position="85"/>
    </location>
</feature>